<dbReference type="Gene3D" id="3.40.50.150">
    <property type="entry name" value="Vaccinia Virus protein VP39"/>
    <property type="match status" value="1"/>
</dbReference>
<dbReference type="EMBL" id="JAPRAT010000009">
    <property type="protein sequence ID" value="MCZ0702798.1"/>
    <property type="molecule type" value="Genomic_DNA"/>
</dbReference>
<keyword evidence="2" id="KW-0489">Methyltransferase</keyword>
<dbReference type="SUPFAM" id="SSF53335">
    <property type="entry name" value="S-adenosyl-L-methionine-dependent methyltransferases"/>
    <property type="match status" value="1"/>
</dbReference>
<organism evidence="2 3">
    <name type="scientific">Natronobacillus azotifigens</name>
    <dbReference type="NCBI Taxonomy" id="472978"/>
    <lineage>
        <taxon>Bacteria</taxon>
        <taxon>Bacillati</taxon>
        <taxon>Bacillota</taxon>
        <taxon>Bacilli</taxon>
        <taxon>Bacillales</taxon>
        <taxon>Bacillaceae</taxon>
        <taxon>Natronobacillus</taxon>
    </lineage>
</organism>
<dbReference type="GO" id="GO:0008757">
    <property type="term" value="F:S-adenosylmethionine-dependent methyltransferase activity"/>
    <property type="evidence" value="ECO:0007669"/>
    <property type="project" value="InterPro"/>
</dbReference>
<dbReference type="Pfam" id="PF08241">
    <property type="entry name" value="Methyltransf_11"/>
    <property type="match status" value="1"/>
</dbReference>
<dbReference type="CDD" id="cd02440">
    <property type="entry name" value="AdoMet_MTases"/>
    <property type="match status" value="1"/>
</dbReference>
<keyword evidence="2" id="KW-0808">Transferase</keyword>
<dbReference type="InterPro" id="IPR013216">
    <property type="entry name" value="Methyltransf_11"/>
</dbReference>
<accession>A0A9J6RBR9</accession>
<dbReference type="PANTHER" id="PTHR43460:SF1">
    <property type="entry name" value="METHYLTRANSFERASE TYPE 11 DOMAIN-CONTAINING PROTEIN"/>
    <property type="match status" value="1"/>
</dbReference>
<dbReference type="PANTHER" id="PTHR43460">
    <property type="entry name" value="METHYLTRANSFERASE"/>
    <property type="match status" value="1"/>
</dbReference>
<evidence type="ECO:0000259" key="1">
    <source>
        <dbReference type="Pfam" id="PF08241"/>
    </source>
</evidence>
<reference evidence="2" key="1">
    <citation type="submission" date="2022-11" db="EMBL/GenBank/DDBJ databases">
        <title>WGS of Natronobacillus azotifigens 24KS-1, an anaerobic diazotrophic haloalkaliphile from soda-rich habitats.</title>
        <authorList>
            <person name="Sorokin D.Y."/>
            <person name="Merkel A.Y."/>
        </authorList>
    </citation>
    <scope>NUCLEOTIDE SEQUENCE</scope>
    <source>
        <strain evidence="2">24KS-1</strain>
    </source>
</reference>
<dbReference type="InterPro" id="IPR052939">
    <property type="entry name" value="23S_rRNA_MeTrnsfrase_RlmA"/>
</dbReference>
<sequence>MDWKKIWLKEEQQPFEGWDFEYLNGRWESEPLPWDYRKIVKDHLKPTDFLLDMGTGGGEMLLSFQHPYQQTSATEGYLPNYQLCLKTLSELGINVKFVAEDDQLDFPDQSFDLVMNRHESFDAAEVWRVLKPNGIFITQQVGGSNNRDLARKLIGDENLDFKHDLQENIALLKKESFHILQRQEAYPILKFYDVGALVYFAKIIQWEFPNFSVEDNFAQLLACQQEVDQNGFVSSTEHRFIIVAKKGGMKDE</sequence>
<evidence type="ECO:0000313" key="3">
    <source>
        <dbReference type="Proteomes" id="UP001084197"/>
    </source>
</evidence>
<name>A0A9J6RBR9_9BACI</name>
<feature type="domain" description="Methyltransferase type 11" evidence="1">
    <location>
        <begin position="51"/>
        <end position="137"/>
    </location>
</feature>
<comment type="caution">
    <text evidence="2">The sequence shown here is derived from an EMBL/GenBank/DDBJ whole genome shotgun (WGS) entry which is preliminary data.</text>
</comment>
<dbReference type="AlphaFoldDB" id="A0A9J6RBR9"/>
<dbReference type="GO" id="GO:0032259">
    <property type="term" value="P:methylation"/>
    <property type="evidence" value="ECO:0007669"/>
    <property type="project" value="UniProtKB-KW"/>
</dbReference>
<gene>
    <name evidence="2" type="ORF">OWO01_06205</name>
</gene>
<keyword evidence="3" id="KW-1185">Reference proteome</keyword>
<dbReference type="InterPro" id="IPR029063">
    <property type="entry name" value="SAM-dependent_MTases_sf"/>
</dbReference>
<protein>
    <submittedName>
        <fullName evidence="2">Class I SAM-dependent methyltransferase</fullName>
    </submittedName>
</protein>
<evidence type="ECO:0000313" key="2">
    <source>
        <dbReference type="EMBL" id="MCZ0702798.1"/>
    </source>
</evidence>
<dbReference type="RefSeq" id="WP_268779570.1">
    <property type="nucleotide sequence ID" value="NZ_JAPRAT010000009.1"/>
</dbReference>
<proteinExistence type="predicted"/>
<dbReference type="Proteomes" id="UP001084197">
    <property type="component" value="Unassembled WGS sequence"/>
</dbReference>